<feature type="compositionally biased region" description="Low complexity" evidence="2">
    <location>
        <begin position="111"/>
        <end position="128"/>
    </location>
</feature>
<reference evidence="4" key="2">
    <citation type="submission" date="2015-01" db="EMBL/GenBank/DDBJ databases">
        <title>Evolutionary Origins and Diversification of the Mycorrhizal Mutualists.</title>
        <authorList>
            <consortium name="DOE Joint Genome Institute"/>
            <consortium name="Mycorrhizal Genomics Consortium"/>
            <person name="Kohler A."/>
            <person name="Kuo A."/>
            <person name="Nagy L.G."/>
            <person name="Floudas D."/>
            <person name="Copeland A."/>
            <person name="Barry K.W."/>
            <person name="Cichocki N."/>
            <person name="Veneault-Fourrey C."/>
            <person name="LaButti K."/>
            <person name="Lindquist E.A."/>
            <person name="Lipzen A."/>
            <person name="Lundell T."/>
            <person name="Morin E."/>
            <person name="Murat C."/>
            <person name="Riley R."/>
            <person name="Ohm R."/>
            <person name="Sun H."/>
            <person name="Tunlid A."/>
            <person name="Henrissat B."/>
            <person name="Grigoriev I.V."/>
            <person name="Hibbett D.S."/>
            <person name="Martin F."/>
        </authorList>
    </citation>
    <scope>NUCLEOTIDE SEQUENCE [LARGE SCALE GENOMIC DNA]</scope>
    <source>
        <strain evidence="4">Foug A</strain>
    </source>
</reference>
<feature type="region of interest" description="Disordered" evidence="2">
    <location>
        <begin position="103"/>
        <end position="175"/>
    </location>
</feature>
<keyword evidence="1" id="KW-0507">mRNA processing</keyword>
<reference evidence="3 4" key="1">
    <citation type="submission" date="2014-04" db="EMBL/GenBank/DDBJ databases">
        <authorList>
            <consortium name="DOE Joint Genome Institute"/>
            <person name="Kuo A."/>
            <person name="Kohler A."/>
            <person name="Nagy L.G."/>
            <person name="Floudas D."/>
            <person name="Copeland A."/>
            <person name="Barry K.W."/>
            <person name="Cichocki N."/>
            <person name="Veneault-Fourrey C."/>
            <person name="LaButti K."/>
            <person name="Lindquist E.A."/>
            <person name="Lipzen A."/>
            <person name="Lundell T."/>
            <person name="Morin E."/>
            <person name="Murat C."/>
            <person name="Sun H."/>
            <person name="Tunlid A."/>
            <person name="Henrissat B."/>
            <person name="Grigoriev I.V."/>
            <person name="Hibbett D.S."/>
            <person name="Martin F."/>
            <person name="Nordberg H.P."/>
            <person name="Cantor M.N."/>
            <person name="Hua S.X."/>
        </authorList>
    </citation>
    <scope>NUCLEOTIDE SEQUENCE [LARGE SCALE GENOMIC DNA]</scope>
    <source>
        <strain evidence="3 4">Foug A</strain>
    </source>
</reference>
<evidence type="ECO:0000256" key="2">
    <source>
        <dbReference type="SAM" id="MobiDB-lite"/>
    </source>
</evidence>
<dbReference type="EMBL" id="KN822117">
    <property type="protein sequence ID" value="KIM56411.1"/>
    <property type="molecule type" value="Genomic_DNA"/>
</dbReference>
<dbReference type="Proteomes" id="UP000053989">
    <property type="component" value="Unassembled WGS sequence"/>
</dbReference>
<accession>A0A0C3DK07</accession>
<feature type="compositionally biased region" description="Polar residues" evidence="2">
    <location>
        <begin position="142"/>
        <end position="151"/>
    </location>
</feature>
<evidence type="ECO:0000313" key="4">
    <source>
        <dbReference type="Proteomes" id="UP000053989"/>
    </source>
</evidence>
<dbReference type="InParanoid" id="A0A0C3DK07"/>
<protein>
    <recommendedName>
        <fullName evidence="5">Retrotransposon gag domain-containing protein</fullName>
    </recommendedName>
</protein>
<name>A0A0C3DK07_9AGAM</name>
<dbReference type="HOGENOM" id="CLU_033743_4_0_1"/>
<dbReference type="AlphaFoldDB" id="A0A0C3DK07"/>
<evidence type="ECO:0000313" key="3">
    <source>
        <dbReference type="EMBL" id="KIM56411.1"/>
    </source>
</evidence>
<dbReference type="GO" id="GO:0008270">
    <property type="term" value="F:zinc ion binding"/>
    <property type="evidence" value="ECO:0007669"/>
    <property type="project" value="InterPro"/>
</dbReference>
<organism evidence="3 4">
    <name type="scientific">Scleroderma citrinum Foug A</name>
    <dbReference type="NCBI Taxonomy" id="1036808"/>
    <lineage>
        <taxon>Eukaryota</taxon>
        <taxon>Fungi</taxon>
        <taxon>Dikarya</taxon>
        <taxon>Basidiomycota</taxon>
        <taxon>Agaricomycotina</taxon>
        <taxon>Agaricomycetes</taxon>
        <taxon>Agaricomycetidae</taxon>
        <taxon>Boletales</taxon>
        <taxon>Sclerodermatineae</taxon>
        <taxon>Sclerodermataceae</taxon>
        <taxon>Scleroderma</taxon>
    </lineage>
</organism>
<gene>
    <name evidence="3" type="ORF">SCLCIDRAFT_29642</name>
</gene>
<dbReference type="SUPFAM" id="SSF57756">
    <property type="entry name" value="Retrovirus zinc finger-like domains"/>
    <property type="match status" value="1"/>
</dbReference>
<dbReference type="OrthoDB" id="2691415at2759"/>
<keyword evidence="4" id="KW-1185">Reference proteome</keyword>
<proteinExistence type="predicted"/>
<sequence>MALEWFEPDLLGMNDPDTRPLWMTSWHEFVIELQTTFGPHNPIANAKHQLDHLHMKDTHRINRYVVDFNRIASQDKISCISKPHTLDSLRIVTQEIDARYWERKEEVTHQNKTSTSTSTNTNTTSKSSGKSEKSKLSSGNSAQPSSLSNPTPKKLGKTPELSDKLGKDGKLTSKERKHRFNQNLCMFCGGSSHKAKECPKSGSWAAKARAATTTTTTTTLEAKLMASTEAKK</sequence>
<dbReference type="GO" id="GO:0006397">
    <property type="term" value="P:mRNA processing"/>
    <property type="evidence" value="ECO:0007669"/>
    <property type="project" value="UniProtKB-KW"/>
</dbReference>
<dbReference type="InterPro" id="IPR036875">
    <property type="entry name" value="Znf_CCHC_sf"/>
</dbReference>
<evidence type="ECO:0000256" key="1">
    <source>
        <dbReference type="ARBA" id="ARBA00022664"/>
    </source>
</evidence>
<dbReference type="GO" id="GO:0003676">
    <property type="term" value="F:nucleic acid binding"/>
    <property type="evidence" value="ECO:0007669"/>
    <property type="project" value="InterPro"/>
</dbReference>
<feature type="compositionally biased region" description="Basic and acidic residues" evidence="2">
    <location>
        <begin position="160"/>
        <end position="174"/>
    </location>
</feature>
<evidence type="ECO:0008006" key="5">
    <source>
        <dbReference type="Google" id="ProtNLM"/>
    </source>
</evidence>